<accession>A0A8W8HR33</accession>
<dbReference type="GO" id="GO:0007165">
    <property type="term" value="P:signal transduction"/>
    <property type="evidence" value="ECO:0007669"/>
    <property type="project" value="InterPro"/>
</dbReference>
<dbReference type="PANTHER" id="PTHR47508:SF1">
    <property type="entry name" value="NON-SPECIFIC SERINE_THREONINE PROTEIN KINASE"/>
    <property type="match status" value="1"/>
</dbReference>
<dbReference type="SMART" id="SM00005">
    <property type="entry name" value="DEATH"/>
    <property type="match status" value="1"/>
</dbReference>
<proteinExistence type="predicted"/>
<sequence length="1481" mass="169072">MCGWQNQCEEIDVIGEGGVIPRRNYSLIAMETLILNCDFSNVNDETTNEFRSERKRYKEQLSSLDYVGILSIVNAFQTKVCVSGFPGARSPGSEYADLILTTILQTIRWKVDENIFSSNKVEERLLALYIELLKSGPGSGHCELLQLITKHVEFQDLYGDSLQNVIGGFKEISYVEGGNDSIYIDTVKRVYPDQLSTLVIRSDKEDRLRSPEVHHALMDLFVFYLVQLPHVPDTLQTVLIRAQDKIYQAYHMQPFFGIQDAGFYRSQLLRVVDFIKDPKFPQNRQICETTYRKLPNILQIKDGKMIAEVYADICQLLKEISLKRLTGENTDLLKKLDCFYKEIPIECFKNPHIFETWAATSQEILEKSPHEKITGNELAYTTDIFTDNLKPNANLGKIWLSVIGGFCGLVHEKLMRAAERTLSTNQWKSCWKWKENISLAKAMIKALTNADYSSVENAEDYSSNAESFLEKLLDQLILVKVFKDVEVEVAELAMVTMEAFGKGVAVDRLCRTASEKMSLMNSKHLIKGYLERFLCLLKNEDFDWDGGWITTAGVDFFNNLIKSSGGDEVRDLEMDEAFIQVFLFCLSEDREYISLQRQHLNIFGLVAVAGLPQYTNLHTGKTTIGRLKPLFPHIQRLMDDDDEMIKTVMRTVTRILGEEVTQLMDTQGMENLISLYIKERDLATLDAISSAYEGHSEALASHFLPLIKACIQKTQTNETVMQTMFLKKVAEKQPELFTKEALELIFKHHFMEKNANPQVLMVLDVVSKSHAENLEPFVESHLMKTDLMMELMAHYQFNILIRIAAKCNDKQSLVYSYLMKRLKESNIEQVLIASIQGLREMHSVFGTDIFSEKDKMYIERIKEKGASKTVTDLVENLLNELEGRSIAKVSKDVEEHSGQIEKLEIGVAGTKVMLKKVHQDVKEQGKEIEGVKLGLGEVNIRVDEVEMDVADTKERVEEVDKKTMSNAPTWSRDVTKLLNPESEHDWRLLASRLGYSPDDIRGWATQSDPCMALLSEWYATHKTFEASRGVLTILQEMNRLDAAIIVENAMKAAEGVVTDEPVDYPEPPEIFLSYQWGHQNEVKLICRHLEMAGYKCWMDIGQMGGGDKLFEKIDSGIRAAKIVISCVTEKYAKSPNCNREVNLSVNLGKPMIPLLMEKMAWPPAGSMGPIFSEYLFIRFFQRPREETNDDRIWPAAKFTELLMQMNCLKIMPDEENIAPMYKNWWIPVVEEIVIPKRNEKKGENKADSSGHQNTESQVVSPDVFISYQWGKQKEIIALFQRLTSLGFTCWLDIRQMGGGDSLYDKIDRGVRGCKVMLSSVTTKYALSANCRREVSLADALKKPIIPLLMEKIDWPPTGPMSMVLTQLLYVNFSKDESIQLSWEGKYFDELLSKIKQHVPTAKIEEIPTNSRKQEKNTKDEKSVTNRNDQKQKKQETEKPSYPEQEQPRVNESSTKNSANTVQNEDQQSQVDKKKSSTCSIL</sequence>
<dbReference type="SUPFAM" id="SSF52200">
    <property type="entry name" value="Toll/Interleukin receptor TIR domain"/>
    <property type="match status" value="2"/>
</dbReference>
<evidence type="ECO:0000259" key="3">
    <source>
        <dbReference type="PROSITE" id="PS50104"/>
    </source>
</evidence>
<dbReference type="InterPro" id="IPR011029">
    <property type="entry name" value="DEATH-like_dom_sf"/>
</dbReference>
<organism evidence="4 5">
    <name type="scientific">Magallana gigas</name>
    <name type="common">Pacific oyster</name>
    <name type="synonym">Crassostrea gigas</name>
    <dbReference type="NCBI Taxonomy" id="29159"/>
    <lineage>
        <taxon>Eukaryota</taxon>
        <taxon>Metazoa</taxon>
        <taxon>Spiralia</taxon>
        <taxon>Lophotrochozoa</taxon>
        <taxon>Mollusca</taxon>
        <taxon>Bivalvia</taxon>
        <taxon>Autobranchia</taxon>
        <taxon>Pteriomorphia</taxon>
        <taxon>Ostreida</taxon>
        <taxon>Ostreoidea</taxon>
        <taxon>Ostreidae</taxon>
        <taxon>Magallana</taxon>
    </lineage>
</organism>
<dbReference type="Gene3D" id="1.10.533.10">
    <property type="entry name" value="Death Domain, Fas"/>
    <property type="match status" value="1"/>
</dbReference>
<dbReference type="SUPFAM" id="SSF47986">
    <property type="entry name" value="DEATH domain"/>
    <property type="match status" value="1"/>
</dbReference>
<dbReference type="Pfam" id="PF13676">
    <property type="entry name" value="TIR_2"/>
    <property type="match status" value="2"/>
</dbReference>
<feature type="domain" description="TIR" evidence="3">
    <location>
        <begin position="1259"/>
        <end position="1402"/>
    </location>
</feature>
<dbReference type="Proteomes" id="UP000005408">
    <property type="component" value="Unassembled WGS sequence"/>
</dbReference>
<dbReference type="InterPro" id="IPR000488">
    <property type="entry name" value="Death_dom"/>
</dbReference>
<dbReference type="Pfam" id="PF00531">
    <property type="entry name" value="Death"/>
    <property type="match status" value="1"/>
</dbReference>
<dbReference type="InterPro" id="IPR016024">
    <property type="entry name" value="ARM-type_fold"/>
</dbReference>
<evidence type="ECO:0000313" key="5">
    <source>
        <dbReference type="Proteomes" id="UP000005408"/>
    </source>
</evidence>
<dbReference type="PROSITE" id="PS50104">
    <property type="entry name" value="TIR"/>
    <property type="match status" value="2"/>
</dbReference>
<dbReference type="CDD" id="cd08311">
    <property type="entry name" value="Death_p75NR"/>
    <property type="match status" value="1"/>
</dbReference>
<dbReference type="EnsemblMetazoa" id="G10662.1">
    <property type="protein sequence ID" value="G10662.1:cds"/>
    <property type="gene ID" value="G10662"/>
</dbReference>
<feature type="region of interest" description="Disordered" evidence="1">
    <location>
        <begin position="1402"/>
        <end position="1481"/>
    </location>
</feature>
<evidence type="ECO:0000256" key="1">
    <source>
        <dbReference type="SAM" id="MobiDB-lite"/>
    </source>
</evidence>
<protein>
    <recommendedName>
        <fullName evidence="6">Death domain-containing protein</fullName>
    </recommendedName>
</protein>
<dbReference type="PROSITE" id="PS50017">
    <property type="entry name" value="DEATH_DOMAIN"/>
    <property type="match status" value="1"/>
</dbReference>
<reference evidence="4" key="1">
    <citation type="submission" date="2022-08" db="UniProtKB">
        <authorList>
            <consortium name="EnsemblMetazoa"/>
        </authorList>
    </citation>
    <scope>IDENTIFICATION</scope>
    <source>
        <strain evidence="4">05x7-T-G4-1.051#20</strain>
    </source>
</reference>
<evidence type="ECO:0000259" key="2">
    <source>
        <dbReference type="PROSITE" id="PS50017"/>
    </source>
</evidence>
<dbReference type="InterPro" id="IPR000157">
    <property type="entry name" value="TIR_dom"/>
</dbReference>
<feature type="compositionally biased region" description="Polar residues" evidence="1">
    <location>
        <begin position="1449"/>
        <end position="1469"/>
    </location>
</feature>
<name>A0A8W8HR33_MAGGI</name>
<dbReference type="PANTHER" id="PTHR47508">
    <property type="entry name" value="SAM DOMAIN-CONTAINING PROTEIN-RELATED"/>
    <property type="match status" value="1"/>
</dbReference>
<dbReference type="Gene3D" id="3.40.50.10140">
    <property type="entry name" value="Toll/interleukin-1 receptor homology (TIR) domain"/>
    <property type="match status" value="2"/>
</dbReference>
<dbReference type="SUPFAM" id="SSF48371">
    <property type="entry name" value="ARM repeat"/>
    <property type="match status" value="1"/>
</dbReference>
<feature type="compositionally biased region" description="Basic and acidic residues" evidence="1">
    <location>
        <begin position="1411"/>
        <end position="1448"/>
    </location>
</feature>
<evidence type="ECO:0000313" key="4">
    <source>
        <dbReference type="EnsemblMetazoa" id="G10662.1:cds"/>
    </source>
</evidence>
<keyword evidence="5" id="KW-1185">Reference proteome</keyword>
<feature type="domain" description="Death" evidence="2">
    <location>
        <begin position="985"/>
        <end position="1050"/>
    </location>
</feature>
<evidence type="ECO:0008006" key="6">
    <source>
        <dbReference type="Google" id="ProtNLM"/>
    </source>
</evidence>
<feature type="domain" description="TIR" evidence="3">
    <location>
        <begin position="1066"/>
        <end position="1200"/>
    </location>
</feature>
<dbReference type="InterPro" id="IPR035897">
    <property type="entry name" value="Toll_tir_struct_dom_sf"/>
</dbReference>